<dbReference type="InterPro" id="IPR032816">
    <property type="entry name" value="VTT_dom"/>
</dbReference>
<dbReference type="EMBL" id="CAKLDI010000001">
    <property type="protein sequence ID" value="CAH0534334.1"/>
    <property type="molecule type" value="Genomic_DNA"/>
</dbReference>
<reference evidence="3" key="1">
    <citation type="submission" date="2021-11" db="EMBL/GenBank/DDBJ databases">
        <authorList>
            <person name="Rodrigo-Torres L."/>
            <person name="Arahal R. D."/>
            <person name="Lucena T."/>
        </authorList>
    </citation>
    <scope>NUCLEOTIDE SEQUENCE</scope>
    <source>
        <strain evidence="3">CECT 7929</strain>
    </source>
</reference>
<name>A0ABN8DVL2_9VIBR</name>
<feature type="transmembrane region" description="Helical" evidence="1">
    <location>
        <begin position="103"/>
        <end position="125"/>
    </location>
</feature>
<dbReference type="PANTHER" id="PTHR42709">
    <property type="entry name" value="ALKALINE PHOSPHATASE LIKE PROTEIN"/>
    <property type="match status" value="1"/>
</dbReference>
<protein>
    <submittedName>
        <fullName evidence="3">Inner membrane protein YqaA</fullName>
    </submittedName>
</protein>
<feature type="transmembrane region" description="Helical" evidence="1">
    <location>
        <begin position="27"/>
        <end position="50"/>
    </location>
</feature>
<keyword evidence="4" id="KW-1185">Reference proteome</keyword>
<evidence type="ECO:0000259" key="2">
    <source>
        <dbReference type="Pfam" id="PF09335"/>
    </source>
</evidence>
<dbReference type="InterPro" id="IPR051311">
    <property type="entry name" value="DedA_domain"/>
</dbReference>
<evidence type="ECO:0000313" key="4">
    <source>
        <dbReference type="Proteomes" id="UP000838672"/>
    </source>
</evidence>
<gene>
    <name evidence="3" type="primary">yqaA</name>
    <name evidence="3" type="ORF">VST7929_02257</name>
</gene>
<dbReference type="PANTHER" id="PTHR42709:SF4">
    <property type="entry name" value="INNER MEMBRANE PROTEIN YQAA"/>
    <property type="match status" value="1"/>
</dbReference>
<dbReference type="Proteomes" id="UP000838672">
    <property type="component" value="Unassembled WGS sequence"/>
</dbReference>
<feature type="transmembrane region" description="Helical" evidence="1">
    <location>
        <begin position="71"/>
        <end position="97"/>
    </location>
</feature>
<evidence type="ECO:0000313" key="3">
    <source>
        <dbReference type="EMBL" id="CAH0534334.1"/>
    </source>
</evidence>
<feature type="domain" description="VTT" evidence="2">
    <location>
        <begin position="18"/>
        <end position="121"/>
    </location>
</feature>
<proteinExistence type="predicted"/>
<keyword evidence="1" id="KW-0472">Membrane</keyword>
<organism evidence="3 4">
    <name type="scientific">Vibrio stylophorae</name>
    <dbReference type="NCBI Taxonomy" id="659351"/>
    <lineage>
        <taxon>Bacteria</taxon>
        <taxon>Pseudomonadati</taxon>
        <taxon>Pseudomonadota</taxon>
        <taxon>Gammaproteobacteria</taxon>
        <taxon>Vibrionales</taxon>
        <taxon>Vibrionaceae</taxon>
        <taxon>Vibrio</taxon>
    </lineage>
</organism>
<keyword evidence="1" id="KW-1133">Transmembrane helix</keyword>
<sequence>MASSFVSATLFPGGSEALLLWLVKTSPAPWLLVVLASLANTLGGVVNYAIGRWLPQKMSPSKKQKKALDYLQRYGTGVLLLSWLPIIGDLLCVAAGWFRCRLWPSVAFMLIGKSTRYALIAWFVLH</sequence>
<accession>A0ABN8DVL2</accession>
<keyword evidence="1" id="KW-0812">Transmembrane</keyword>
<comment type="caution">
    <text evidence="3">The sequence shown here is derived from an EMBL/GenBank/DDBJ whole genome shotgun (WGS) entry which is preliminary data.</text>
</comment>
<dbReference type="Pfam" id="PF09335">
    <property type="entry name" value="VTT_dom"/>
    <property type="match status" value="1"/>
</dbReference>
<evidence type="ECO:0000256" key="1">
    <source>
        <dbReference type="SAM" id="Phobius"/>
    </source>
</evidence>